<dbReference type="EMBL" id="SRRM01000014">
    <property type="protein sequence ID" value="TKY87258.1"/>
    <property type="molecule type" value="Genomic_DNA"/>
</dbReference>
<evidence type="ECO:0000256" key="2">
    <source>
        <dbReference type="SAM" id="SignalP"/>
    </source>
</evidence>
<feature type="signal peptide" evidence="2">
    <location>
        <begin position="1"/>
        <end position="22"/>
    </location>
</feature>
<dbReference type="InterPro" id="IPR018466">
    <property type="entry name" value="Kre9/Knh1-like_N"/>
</dbReference>
<evidence type="ECO:0000313" key="4">
    <source>
        <dbReference type="EMBL" id="TKY87258.1"/>
    </source>
</evidence>
<dbReference type="PANTHER" id="PTHR28154:SF1">
    <property type="entry name" value="CELL WALL SYNTHESIS PROTEIN KNH1-RELATED"/>
    <property type="match status" value="1"/>
</dbReference>
<dbReference type="OrthoDB" id="2432613at2759"/>
<name>A0A4U7KV62_9BASI</name>
<keyword evidence="5" id="KW-1185">Reference proteome</keyword>
<sequence>MVSVKIATFAVLALAAADAVVSTIVVTKPVNSTTAHGGKQLTVEWNDDGKSPRSRDWGRVNIFLATGSRDVQFKLQTLDRNVSYSKGSGSYKIDPTSGPNGGYYFIRFEGTNTTTNPIPAMAFSARFTLDQMTGNFNQTIMSTLQGASGTGQLTAAAAAASATSSSPSFYSFSTTQSPLALATSLGSSANSAASSSSTSVKSTSDAAPAVNRLSGYASALVGLAAVGAAFL</sequence>
<keyword evidence="1 2" id="KW-0732">Signal</keyword>
<feature type="domain" description="Yeast cell wall synthesis Kre9/Knh1-like N-terminal" evidence="3">
    <location>
        <begin position="29"/>
        <end position="129"/>
    </location>
</feature>
<feature type="chain" id="PRO_5020622978" description="Yeast cell wall synthesis Kre9/Knh1-like N-terminal domain-containing protein" evidence="2">
    <location>
        <begin position="23"/>
        <end position="231"/>
    </location>
</feature>
<protein>
    <recommendedName>
        <fullName evidence="3">Yeast cell wall synthesis Kre9/Knh1-like N-terminal domain-containing protein</fullName>
    </recommendedName>
</protein>
<accession>A0A4U7KV62</accession>
<reference evidence="4 5" key="1">
    <citation type="submission" date="2019-05" db="EMBL/GenBank/DDBJ databases">
        <title>Sporisorium graminicola CBS 10092 draft sequencing and annotation.</title>
        <authorList>
            <person name="Solano-Gonzalez S."/>
            <person name="Caddick M.X."/>
            <person name="Darby A."/>
        </authorList>
    </citation>
    <scope>NUCLEOTIDE SEQUENCE [LARGE SCALE GENOMIC DNA]</scope>
    <source>
        <strain evidence="4 5">CBS 10092</strain>
    </source>
</reference>
<gene>
    <name evidence="4" type="ORF">EX895_003935</name>
</gene>
<dbReference type="KEGG" id="sgra:EX895_003935"/>
<dbReference type="Proteomes" id="UP000306050">
    <property type="component" value="Chromosome SGRAM_22"/>
</dbReference>
<dbReference type="PANTHER" id="PTHR28154">
    <property type="entry name" value="CELL WALL SYNTHESIS PROTEIN KNH1-RELATED"/>
    <property type="match status" value="1"/>
</dbReference>
<organism evidence="4 5">
    <name type="scientific">Sporisorium graminicola</name>
    <dbReference type="NCBI Taxonomy" id="280036"/>
    <lineage>
        <taxon>Eukaryota</taxon>
        <taxon>Fungi</taxon>
        <taxon>Dikarya</taxon>
        <taxon>Basidiomycota</taxon>
        <taxon>Ustilaginomycotina</taxon>
        <taxon>Ustilaginomycetes</taxon>
        <taxon>Ustilaginales</taxon>
        <taxon>Ustilaginaceae</taxon>
        <taxon>Sporisorium</taxon>
    </lineage>
</organism>
<proteinExistence type="predicted"/>
<dbReference type="GO" id="GO:0042546">
    <property type="term" value="P:cell wall biogenesis"/>
    <property type="evidence" value="ECO:0007669"/>
    <property type="project" value="InterPro"/>
</dbReference>
<evidence type="ECO:0000256" key="1">
    <source>
        <dbReference type="ARBA" id="ARBA00022729"/>
    </source>
</evidence>
<dbReference type="InterPro" id="IPR045328">
    <property type="entry name" value="Kre9/Knh1"/>
</dbReference>
<dbReference type="GO" id="GO:0006078">
    <property type="term" value="P:(1-&gt;6)-beta-D-glucan biosynthetic process"/>
    <property type="evidence" value="ECO:0007669"/>
    <property type="project" value="InterPro"/>
</dbReference>
<dbReference type="AlphaFoldDB" id="A0A4U7KV62"/>
<dbReference type="RefSeq" id="XP_029739243.1">
    <property type="nucleotide sequence ID" value="XM_029884533.1"/>
</dbReference>
<dbReference type="Pfam" id="PF10342">
    <property type="entry name" value="Kre9_KNH"/>
    <property type="match status" value="1"/>
</dbReference>
<evidence type="ECO:0000259" key="3">
    <source>
        <dbReference type="Pfam" id="PF10342"/>
    </source>
</evidence>
<comment type="caution">
    <text evidence="4">The sequence shown here is derived from an EMBL/GenBank/DDBJ whole genome shotgun (WGS) entry which is preliminary data.</text>
</comment>
<evidence type="ECO:0000313" key="5">
    <source>
        <dbReference type="Proteomes" id="UP000306050"/>
    </source>
</evidence>
<dbReference type="GeneID" id="40726830"/>